<dbReference type="InParanoid" id="D8QF81"/>
<dbReference type="GeneID" id="9591755"/>
<gene>
    <name evidence="2" type="ORF">SCHCODRAFT_112513</name>
</gene>
<evidence type="ECO:0000313" key="2">
    <source>
        <dbReference type="EMBL" id="EFI93368.1"/>
    </source>
</evidence>
<organism evidence="3">
    <name type="scientific">Schizophyllum commune (strain H4-8 / FGSC 9210)</name>
    <name type="common">Split gill fungus</name>
    <dbReference type="NCBI Taxonomy" id="578458"/>
    <lineage>
        <taxon>Eukaryota</taxon>
        <taxon>Fungi</taxon>
        <taxon>Dikarya</taxon>
        <taxon>Basidiomycota</taxon>
        <taxon>Agaricomycotina</taxon>
        <taxon>Agaricomycetes</taxon>
        <taxon>Agaricomycetidae</taxon>
        <taxon>Agaricales</taxon>
        <taxon>Schizophyllaceae</taxon>
        <taxon>Schizophyllum</taxon>
    </lineage>
</organism>
<dbReference type="VEuPathDB" id="FungiDB:SCHCODRAFT_02704900"/>
<dbReference type="AlphaFoldDB" id="D8QF81"/>
<dbReference type="EMBL" id="GL377311">
    <property type="protein sequence ID" value="EFI93368.1"/>
    <property type="molecule type" value="Genomic_DNA"/>
</dbReference>
<sequence>MSGSPDAGAEPRMPAPGERQDLYHQTFPRDVIPPLMAGVVLGTKPPPYMLGWRYMNWEFCKRFDNGSYEPPSIIFRQKLLPRFAEQYPEFDKATPRTRPIIYVYLPFDHCTVIVATNVDEGAQNLARNNAFIDAVKDILNEDREPLWYRHPPLER</sequence>
<dbReference type="KEGG" id="scm:SCHCO_02704900"/>
<dbReference type="OrthoDB" id="2841386at2759"/>
<dbReference type="Proteomes" id="UP000007431">
    <property type="component" value="Unassembled WGS sequence"/>
</dbReference>
<name>D8QF81_SCHCM</name>
<feature type="region of interest" description="Disordered" evidence="1">
    <location>
        <begin position="1"/>
        <end position="20"/>
    </location>
</feature>
<feature type="non-terminal residue" evidence="2">
    <location>
        <position position="155"/>
    </location>
</feature>
<keyword evidence="3" id="KW-1185">Reference proteome</keyword>
<evidence type="ECO:0000313" key="3">
    <source>
        <dbReference type="Proteomes" id="UP000007431"/>
    </source>
</evidence>
<dbReference type="HOGENOM" id="CLU_143023_0_0_1"/>
<accession>D8QF81</accession>
<evidence type="ECO:0000256" key="1">
    <source>
        <dbReference type="SAM" id="MobiDB-lite"/>
    </source>
</evidence>
<dbReference type="RefSeq" id="XP_003028271.1">
    <property type="nucleotide sequence ID" value="XM_003028225.1"/>
</dbReference>
<proteinExistence type="predicted"/>
<reference evidence="2 3" key="1">
    <citation type="journal article" date="2010" name="Nat. Biotechnol.">
        <title>Genome sequence of the model mushroom Schizophyllum commune.</title>
        <authorList>
            <person name="Ohm R.A."/>
            <person name="de Jong J.F."/>
            <person name="Lugones L.G."/>
            <person name="Aerts A."/>
            <person name="Kothe E."/>
            <person name="Stajich J.E."/>
            <person name="de Vries R.P."/>
            <person name="Record E."/>
            <person name="Levasseur A."/>
            <person name="Baker S.E."/>
            <person name="Bartholomew K.A."/>
            <person name="Coutinho P.M."/>
            <person name="Erdmann S."/>
            <person name="Fowler T.J."/>
            <person name="Gathman A.C."/>
            <person name="Lombard V."/>
            <person name="Henrissat B."/>
            <person name="Knabe N."/>
            <person name="Kuees U."/>
            <person name="Lilly W.W."/>
            <person name="Lindquist E."/>
            <person name="Lucas S."/>
            <person name="Magnuson J.K."/>
            <person name="Piumi F."/>
            <person name="Raudaskoski M."/>
            <person name="Salamov A."/>
            <person name="Schmutz J."/>
            <person name="Schwarze F.W.M.R."/>
            <person name="vanKuyk P.A."/>
            <person name="Horton J.S."/>
            <person name="Grigoriev I.V."/>
            <person name="Woesten H.A.B."/>
        </authorList>
    </citation>
    <scope>NUCLEOTIDE SEQUENCE [LARGE SCALE GENOMIC DNA]</scope>
    <source>
        <strain evidence="3">H4-8 / FGSC 9210</strain>
    </source>
</reference>
<protein>
    <submittedName>
        <fullName evidence="2">Uncharacterized protein</fullName>
    </submittedName>
</protein>